<protein>
    <submittedName>
        <fullName evidence="2">Uncharacterized protein</fullName>
    </submittedName>
</protein>
<accession>A0ABQ7H0N3</accession>
<evidence type="ECO:0000256" key="1">
    <source>
        <dbReference type="SAM" id="SignalP"/>
    </source>
</evidence>
<dbReference type="EMBL" id="MU069514">
    <property type="protein sequence ID" value="KAF5840412.1"/>
    <property type="molecule type" value="Genomic_DNA"/>
</dbReference>
<dbReference type="PANTHER" id="PTHR31385:SF1">
    <property type="entry name" value="PUTATIVE (DUF220)-RELATED"/>
    <property type="match status" value="1"/>
</dbReference>
<proteinExistence type="predicted"/>
<comment type="caution">
    <text evidence="2">The sequence shown here is derived from an EMBL/GenBank/DDBJ whole genome shotgun (WGS) entry which is preliminary data.</text>
</comment>
<sequence length="286" mass="31915">MKAVGYMCAASRRCLVSLWYGMLSSACLCSKRNQKICVKEGGGFLYQLLLNQKLGYSPEEVWKVLTEPNAPDVFRSVKKCLYRNVLEDDKQGHRKIAVAHEAVARFLFLSVTFQTDLLIWEDDKARTIKFKTAREGFMKKFDGAWHVQPYSRQAIESSNQSTSHAGQTYNLSWLADAAQRFGPATAQKDASWISLEQSILPRAPAPPGIKQLIKGLCARQLQNMIEDLDAELRRRKCKREGLPLETSKAQSKGGSASAAASITMASQQCPDIWENAAPLVNITVKL</sequence>
<feature type="chain" id="PRO_5045201372" evidence="1">
    <location>
        <begin position="30"/>
        <end position="286"/>
    </location>
</feature>
<dbReference type="Gene3D" id="3.30.530.20">
    <property type="match status" value="1"/>
</dbReference>
<reference evidence="2" key="1">
    <citation type="submission" date="2017-08" db="EMBL/GenBank/DDBJ databases">
        <authorList>
            <person name="Polle J.E."/>
            <person name="Barry K."/>
            <person name="Cushman J."/>
            <person name="Schmutz J."/>
            <person name="Tran D."/>
            <person name="Hathwaick L.T."/>
            <person name="Yim W.C."/>
            <person name="Jenkins J."/>
            <person name="Mckie-Krisberg Z.M."/>
            <person name="Prochnik S."/>
            <person name="Lindquist E."/>
            <person name="Dockter R.B."/>
            <person name="Adam C."/>
            <person name="Molina H."/>
            <person name="Bunkerborg J."/>
            <person name="Jin E."/>
            <person name="Buchheim M."/>
            <person name="Magnuson J."/>
        </authorList>
    </citation>
    <scope>NUCLEOTIDE SEQUENCE</scope>
    <source>
        <strain evidence="2">CCAP 19/18</strain>
    </source>
</reference>
<keyword evidence="1" id="KW-0732">Signal</keyword>
<gene>
    <name evidence="2" type="ORF">DUNSADRAFT_16789</name>
</gene>
<feature type="signal peptide" evidence="1">
    <location>
        <begin position="1"/>
        <end position="29"/>
    </location>
</feature>
<keyword evidence="3" id="KW-1185">Reference proteome</keyword>
<dbReference type="SUPFAM" id="SSF55961">
    <property type="entry name" value="Bet v1-like"/>
    <property type="match status" value="1"/>
</dbReference>
<dbReference type="PROSITE" id="PS51257">
    <property type="entry name" value="PROKAR_LIPOPROTEIN"/>
    <property type="match status" value="1"/>
</dbReference>
<name>A0ABQ7H0N3_DUNSA</name>
<dbReference type="Proteomes" id="UP000815325">
    <property type="component" value="Unassembled WGS sequence"/>
</dbReference>
<evidence type="ECO:0000313" key="3">
    <source>
        <dbReference type="Proteomes" id="UP000815325"/>
    </source>
</evidence>
<evidence type="ECO:0000313" key="2">
    <source>
        <dbReference type="EMBL" id="KAF5840412.1"/>
    </source>
</evidence>
<organism evidence="2 3">
    <name type="scientific">Dunaliella salina</name>
    <name type="common">Green alga</name>
    <name type="synonym">Protococcus salinus</name>
    <dbReference type="NCBI Taxonomy" id="3046"/>
    <lineage>
        <taxon>Eukaryota</taxon>
        <taxon>Viridiplantae</taxon>
        <taxon>Chlorophyta</taxon>
        <taxon>core chlorophytes</taxon>
        <taxon>Chlorophyceae</taxon>
        <taxon>CS clade</taxon>
        <taxon>Chlamydomonadales</taxon>
        <taxon>Dunaliellaceae</taxon>
        <taxon>Dunaliella</taxon>
    </lineage>
</organism>
<dbReference type="PANTHER" id="PTHR31385">
    <property type="entry name" value="PUTATIVE (DUF220)-RELATED"/>
    <property type="match status" value="1"/>
</dbReference>
<dbReference type="InterPro" id="IPR023393">
    <property type="entry name" value="START-like_dom_sf"/>
</dbReference>